<dbReference type="Pfam" id="PF07690">
    <property type="entry name" value="MFS_1"/>
    <property type="match status" value="1"/>
</dbReference>
<feature type="transmembrane region" description="Helical" evidence="6">
    <location>
        <begin position="400"/>
        <end position="419"/>
    </location>
</feature>
<gene>
    <name evidence="7" type="ORF">EDD76_11091</name>
</gene>
<evidence type="ECO:0000256" key="3">
    <source>
        <dbReference type="ARBA" id="ARBA00022692"/>
    </source>
</evidence>
<dbReference type="Gene3D" id="1.20.1250.20">
    <property type="entry name" value="MFS general substrate transporter like domains"/>
    <property type="match status" value="1"/>
</dbReference>
<dbReference type="InterPro" id="IPR036259">
    <property type="entry name" value="MFS_trans_sf"/>
</dbReference>
<dbReference type="EMBL" id="SLUO01000010">
    <property type="protein sequence ID" value="TCL56918.1"/>
    <property type="molecule type" value="Genomic_DNA"/>
</dbReference>
<evidence type="ECO:0000256" key="6">
    <source>
        <dbReference type="SAM" id="Phobius"/>
    </source>
</evidence>
<comment type="subcellular location">
    <subcellularLocation>
        <location evidence="1">Cell membrane</location>
        <topology evidence="1">Multi-pass membrane protein</topology>
    </subcellularLocation>
</comment>
<dbReference type="RefSeq" id="WP_031391524.1">
    <property type="nucleotide sequence ID" value="NZ_JPNB01000002.1"/>
</dbReference>
<dbReference type="SUPFAM" id="SSF103473">
    <property type="entry name" value="MFS general substrate transporter"/>
    <property type="match status" value="1"/>
</dbReference>
<evidence type="ECO:0000313" key="8">
    <source>
        <dbReference type="Proteomes" id="UP000295718"/>
    </source>
</evidence>
<protein>
    <submittedName>
        <fullName evidence="7">MFS transporter</fullName>
    </submittedName>
</protein>
<evidence type="ECO:0000313" key="7">
    <source>
        <dbReference type="EMBL" id="TCL56918.1"/>
    </source>
</evidence>
<dbReference type="OrthoDB" id="9763297at2"/>
<comment type="caution">
    <text evidence="7">The sequence shown here is derived from an EMBL/GenBank/DDBJ whole genome shotgun (WGS) entry which is preliminary data.</text>
</comment>
<keyword evidence="5 6" id="KW-0472">Membrane</keyword>
<name>A0A4R1QSU7_9FIRM</name>
<feature type="transmembrane region" description="Helical" evidence="6">
    <location>
        <begin position="227"/>
        <end position="249"/>
    </location>
</feature>
<dbReference type="AlphaFoldDB" id="A0A4R1QSU7"/>
<dbReference type="STRING" id="1469948.GCA_000732725_02860"/>
<keyword evidence="4 6" id="KW-1133">Transmembrane helix</keyword>
<feature type="transmembrane region" description="Helical" evidence="6">
    <location>
        <begin position="312"/>
        <end position="337"/>
    </location>
</feature>
<evidence type="ECO:0000256" key="2">
    <source>
        <dbReference type="ARBA" id="ARBA00022475"/>
    </source>
</evidence>
<evidence type="ECO:0000256" key="5">
    <source>
        <dbReference type="ARBA" id="ARBA00023136"/>
    </source>
</evidence>
<evidence type="ECO:0000256" key="1">
    <source>
        <dbReference type="ARBA" id="ARBA00004651"/>
    </source>
</evidence>
<accession>A0A4R1QSU7</accession>
<keyword evidence="2" id="KW-1003">Cell membrane</keyword>
<sequence length="430" mass="47169">MNSLKIFIKDLRDFLILWLSQSFSSLGSAMTNFALVIWSYQQYGSALQTALLAICSYAPYVLMSIFAGALSDRWNKKLTMLLCDSFAAGCTVIVLILLQSDKLELWHLYCLNALNGLMNTVQQPSADVTTSLLTPKKYYQKVSGMRSFSNSLVSVITPVLATALLSLFSVQIVIAFDLFSFGVAFISLLFFIKIPELKREDSVKEPILKAAKAGLVYLRQNRGILDLILFLAAINLIASVYNAAFPAMVLSRQGGGEVALGIVNAAVGIATLAGSVIVSLLPAPKSRVRVICDTLLISMSTENFFLAFGQSIPLWCIGAVLGWITIPVMGANMDVLFRSRIPIEMQGRVYSARNTLQFFTIPIGYFLGGILVDKVFEPFMETQGADSFLTVVFGSGKGSGAALLFLILAFAGIFVCLFFRKDKYIWQLEE</sequence>
<feature type="transmembrane region" description="Helical" evidence="6">
    <location>
        <begin position="50"/>
        <end position="71"/>
    </location>
</feature>
<feature type="transmembrane region" description="Helical" evidence="6">
    <location>
        <begin position="174"/>
        <end position="192"/>
    </location>
</feature>
<feature type="transmembrane region" description="Helical" evidence="6">
    <location>
        <begin position="261"/>
        <end position="281"/>
    </location>
</feature>
<feature type="transmembrane region" description="Helical" evidence="6">
    <location>
        <begin position="15"/>
        <end position="38"/>
    </location>
</feature>
<organism evidence="7 8">
    <name type="scientific">Kineothrix alysoides</name>
    <dbReference type="NCBI Taxonomy" id="1469948"/>
    <lineage>
        <taxon>Bacteria</taxon>
        <taxon>Bacillati</taxon>
        <taxon>Bacillota</taxon>
        <taxon>Clostridia</taxon>
        <taxon>Lachnospirales</taxon>
        <taxon>Lachnospiraceae</taxon>
        <taxon>Kineothrix</taxon>
    </lineage>
</organism>
<keyword evidence="8" id="KW-1185">Reference proteome</keyword>
<dbReference type="PANTHER" id="PTHR23513">
    <property type="entry name" value="INTEGRAL MEMBRANE EFFLUX PROTEIN-RELATED"/>
    <property type="match status" value="1"/>
</dbReference>
<reference evidence="7 8" key="1">
    <citation type="submission" date="2019-03" db="EMBL/GenBank/DDBJ databases">
        <title>Genomic Encyclopedia of Type Strains, Phase IV (KMG-IV): sequencing the most valuable type-strain genomes for metagenomic binning, comparative biology and taxonomic classification.</title>
        <authorList>
            <person name="Goeker M."/>
        </authorList>
    </citation>
    <scope>NUCLEOTIDE SEQUENCE [LARGE SCALE GENOMIC DNA]</scope>
    <source>
        <strain evidence="7 8">DSM 100556</strain>
    </source>
</reference>
<feature type="transmembrane region" description="Helical" evidence="6">
    <location>
        <begin position="77"/>
        <end position="98"/>
    </location>
</feature>
<proteinExistence type="predicted"/>
<dbReference type="Proteomes" id="UP000295718">
    <property type="component" value="Unassembled WGS sequence"/>
</dbReference>
<evidence type="ECO:0000256" key="4">
    <source>
        <dbReference type="ARBA" id="ARBA00022989"/>
    </source>
</evidence>
<dbReference type="GO" id="GO:0005886">
    <property type="term" value="C:plasma membrane"/>
    <property type="evidence" value="ECO:0007669"/>
    <property type="project" value="UniProtKB-SubCell"/>
</dbReference>
<dbReference type="GO" id="GO:0022857">
    <property type="term" value="F:transmembrane transporter activity"/>
    <property type="evidence" value="ECO:0007669"/>
    <property type="project" value="InterPro"/>
</dbReference>
<keyword evidence="3 6" id="KW-0812">Transmembrane</keyword>
<dbReference type="CDD" id="cd06173">
    <property type="entry name" value="MFS_MefA_like"/>
    <property type="match status" value="1"/>
</dbReference>
<dbReference type="InterPro" id="IPR011701">
    <property type="entry name" value="MFS"/>
</dbReference>
<dbReference type="PANTHER" id="PTHR23513:SF11">
    <property type="entry name" value="STAPHYLOFERRIN A TRANSPORTER"/>
    <property type="match status" value="1"/>
</dbReference>